<evidence type="ECO:0000256" key="1">
    <source>
        <dbReference type="ARBA" id="ARBA00004141"/>
    </source>
</evidence>
<evidence type="ECO:0000256" key="4">
    <source>
        <dbReference type="ARBA" id="ARBA00022989"/>
    </source>
</evidence>
<feature type="transmembrane region" description="Helical" evidence="7">
    <location>
        <begin position="440"/>
        <end position="458"/>
    </location>
</feature>
<gene>
    <name evidence="8" type="ORF">LRAMOSA09230</name>
</gene>
<evidence type="ECO:0000256" key="3">
    <source>
        <dbReference type="ARBA" id="ARBA00022692"/>
    </source>
</evidence>
<keyword evidence="4 7" id="KW-1133">Transmembrane helix</keyword>
<dbReference type="InterPro" id="IPR036259">
    <property type="entry name" value="MFS_trans_sf"/>
</dbReference>
<feature type="transmembrane region" description="Helical" evidence="7">
    <location>
        <begin position="464"/>
        <end position="483"/>
    </location>
</feature>
<keyword evidence="5 7" id="KW-0472">Membrane</keyword>
<feature type="transmembrane region" description="Helical" evidence="7">
    <location>
        <begin position="639"/>
        <end position="659"/>
    </location>
</feature>
<dbReference type="PANTHER" id="PTHR19432:SF35">
    <property type="entry name" value="SOLUTE CARRIER FAMILY 45 MEMBER 3 ISOFORM X1"/>
    <property type="match status" value="1"/>
</dbReference>
<feature type="compositionally biased region" description="Acidic residues" evidence="6">
    <location>
        <begin position="550"/>
        <end position="559"/>
    </location>
</feature>
<dbReference type="Pfam" id="PF13347">
    <property type="entry name" value="MFS_2"/>
    <property type="match status" value="1"/>
</dbReference>
<dbReference type="PANTHER" id="PTHR19432">
    <property type="entry name" value="SUGAR TRANSPORTER"/>
    <property type="match status" value="1"/>
</dbReference>
<feature type="region of interest" description="Disordered" evidence="6">
    <location>
        <begin position="1"/>
        <end position="55"/>
    </location>
</feature>
<feature type="transmembrane region" description="Helical" evidence="7">
    <location>
        <begin position="265"/>
        <end position="290"/>
    </location>
</feature>
<comment type="subcellular location">
    <subcellularLocation>
        <location evidence="1">Membrane</location>
        <topology evidence="1">Multi-pass membrane protein</topology>
    </subcellularLocation>
</comment>
<evidence type="ECO:0000256" key="5">
    <source>
        <dbReference type="ARBA" id="ARBA00023136"/>
    </source>
</evidence>
<dbReference type="OrthoDB" id="28755at2759"/>
<accession>A0A077WI30</accession>
<feature type="region of interest" description="Disordered" evidence="6">
    <location>
        <begin position="550"/>
        <end position="593"/>
    </location>
</feature>
<dbReference type="GO" id="GO:0008506">
    <property type="term" value="F:sucrose:proton symporter activity"/>
    <property type="evidence" value="ECO:0007669"/>
    <property type="project" value="TreeGrafter"/>
</dbReference>
<feature type="transmembrane region" description="Helical" evidence="7">
    <location>
        <begin position="120"/>
        <end position="143"/>
    </location>
</feature>
<evidence type="ECO:0008006" key="9">
    <source>
        <dbReference type="Google" id="ProtNLM"/>
    </source>
</evidence>
<keyword evidence="3 7" id="KW-0812">Transmembrane</keyword>
<sequence>MSSRSTPRDALDSPHLPTSSASLPQVNSHEPDTPLPISPHDMSEEDDDDDVLYHDSDPMLQQQQPYTQQLLKGDTHIKGPNTVCKIIFLTICLAGLQFTWTVEMAYGTPYLLSLGLTKSVMSLVWIAGPLSGLLMQPIVGVLSDRCTSRFGRRRPFLVLGSIIVIFSLLVIGWTREITSLFTASQDGETFKIVSIVIAIASIYVLDFSINCVQASCRALLVDALPPSQQEDGTAWAGRMVGLGNVAGYFMGYADLVKAFPFFGDTQLKVLCVIAAIVLALADAITCYSVSEKILTKEPEKKKSWGSSFKAITAITTNIWNLPTPIRRICNVQFFAWFGWFPFLFYSTTWVAEIYDETALDGSGDDTSDAVGQATRAGSFAFLVYSLVSLGASFALPLIVSPSYDDQKKTTPSFQLCIRGKTYTITPSKYLKIKFLNLPRAWTASHVIFLLAMFSTFFVNNVTGASIVIGVCGISWSMTMWAPFSLLGEYISEMEDAKQQQQQQRLSDGNDDDENHLAMHPMAMSSRFSLAAGGAGLGTEGGLYQLVEQELDSDPEETDAGIEMQQSTSKKQSKHSLPPSMNPSSSGDIQLDHSNDEDDHAIMLTSHMDQEHNNNNNLDSSQVNSSSTPSAGVLLGIHNMYIVMPQFLVTFLSSIIFHFLENGSSKSEEASPSTIAIVLRFGAIMAGVAGYLSTRIGRTN</sequence>
<feature type="compositionally biased region" description="Basic and acidic residues" evidence="6">
    <location>
        <begin position="1"/>
        <end position="12"/>
    </location>
</feature>
<dbReference type="EMBL" id="LK023321">
    <property type="protein sequence ID" value="CDS06703.1"/>
    <property type="molecule type" value="Genomic_DNA"/>
</dbReference>
<feature type="transmembrane region" description="Helical" evidence="7">
    <location>
        <begin position="233"/>
        <end position="253"/>
    </location>
</feature>
<feature type="transmembrane region" description="Helical" evidence="7">
    <location>
        <begin position="82"/>
        <end position="100"/>
    </location>
</feature>
<evidence type="ECO:0000256" key="6">
    <source>
        <dbReference type="SAM" id="MobiDB-lite"/>
    </source>
</evidence>
<feature type="compositionally biased region" description="Polar residues" evidence="6">
    <location>
        <begin position="16"/>
        <end position="28"/>
    </location>
</feature>
<feature type="transmembrane region" description="Helical" evidence="7">
    <location>
        <begin position="155"/>
        <end position="173"/>
    </location>
</feature>
<dbReference type="AlphaFoldDB" id="A0A077WI30"/>
<dbReference type="Gene3D" id="1.20.1250.20">
    <property type="entry name" value="MFS general substrate transporter like domains"/>
    <property type="match status" value="1"/>
</dbReference>
<feature type="transmembrane region" description="Helical" evidence="7">
    <location>
        <begin position="671"/>
        <end position="691"/>
    </location>
</feature>
<feature type="transmembrane region" description="Helical" evidence="7">
    <location>
        <begin position="379"/>
        <end position="399"/>
    </location>
</feature>
<dbReference type="SUPFAM" id="SSF103473">
    <property type="entry name" value="MFS general substrate transporter"/>
    <property type="match status" value="1"/>
</dbReference>
<proteinExistence type="predicted"/>
<evidence type="ECO:0000256" key="2">
    <source>
        <dbReference type="ARBA" id="ARBA00022448"/>
    </source>
</evidence>
<feature type="transmembrane region" description="Helical" evidence="7">
    <location>
        <begin position="193"/>
        <end position="212"/>
    </location>
</feature>
<organism evidence="8">
    <name type="scientific">Lichtheimia ramosa</name>
    <dbReference type="NCBI Taxonomy" id="688394"/>
    <lineage>
        <taxon>Eukaryota</taxon>
        <taxon>Fungi</taxon>
        <taxon>Fungi incertae sedis</taxon>
        <taxon>Mucoromycota</taxon>
        <taxon>Mucoromycotina</taxon>
        <taxon>Mucoromycetes</taxon>
        <taxon>Mucorales</taxon>
        <taxon>Lichtheimiaceae</taxon>
        <taxon>Lichtheimia</taxon>
    </lineage>
</organism>
<dbReference type="GO" id="GO:0005886">
    <property type="term" value="C:plasma membrane"/>
    <property type="evidence" value="ECO:0007669"/>
    <property type="project" value="TreeGrafter"/>
</dbReference>
<name>A0A077WI30_9FUNG</name>
<keyword evidence="2" id="KW-0813">Transport</keyword>
<evidence type="ECO:0000256" key="7">
    <source>
        <dbReference type="SAM" id="Phobius"/>
    </source>
</evidence>
<protein>
    <recommendedName>
        <fullName evidence="9">Major facilitator superfamily (MFS) profile domain-containing protein</fullName>
    </recommendedName>
</protein>
<feature type="region of interest" description="Disordered" evidence="6">
    <location>
        <begin position="496"/>
        <end position="516"/>
    </location>
</feature>
<evidence type="ECO:0000313" key="8">
    <source>
        <dbReference type="EMBL" id="CDS06703.1"/>
    </source>
</evidence>
<reference evidence="8" key="1">
    <citation type="journal article" date="2014" name="Genome Announc.">
        <title>De novo whole-genome sequence and genome annotation of Lichtheimia ramosa.</title>
        <authorList>
            <person name="Linde J."/>
            <person name="Schwartze V."/>
            <person name="Binder U."/>
            <person name="Lass-Florl C."/>
            <person name="Voigt K."/>
            <person name="Horn F."/>
        </authorList>
    </citation>
    <scope>NUCLEOTIDE SEQUENCE</scope>
    <source>
        <strain evidence="8">JMRC FSU:6197</strain>
    </source>
</reference>
<feature type="transmembrane region" description="Helical" evidence="7">
    <location>
        <begin position="333"/>
        <end position="351"/>
    </location>
</feature>